<dbReference type="SUPFAM" id="SSF56784">
    <property type="entry name" value="HAD-like"/>
    <property type="match status" value="1"/>
</dbReference>
<dbReference type="SFLD" id="SFLDS00003">
    <property type="entry name" value="Haloacid_Dehalogenase"/>
    <property type="match status" value="1"/>
</dbReference>
<dbReference type="Gene3D" id="3.40.50.1000">
    <property type="entry name" value="HAD superfamily/HAD-like"/>
    <property type="match status" value="1"/>
</dbReference>
<dbReference type="CDD" id="cd02588">
    <property type="entry name" value="HAD_L2-DEX"/>
    <property type="match status" value="1"/>
</dbReference>
<dbReference type="Proteomes" id="UP000223527">
    <property type="component" value="Unassembled WGS sequence"/>
</dbReference>
<keyword evidence="1" id="KW-0378">Hydrolase</keyword>
<dbReference type="PANTHER" id="PTHR43316:SF3">
    <property type="entry name" value="HALOACID DEHALOGENASE, TYPE II (AFU_ORTHOLOGUE AFUA_2G07750)-RELATED"/>
    <property type="match status" value="1"/>
</dbReference>
<dbReference type="InterPro" id="IPR023214">
    <property type="entry name" value="HAD_sf"/>
</dbReference>
<dbReference type="OrthoDB" id="9785638at2"/>
<dbReference type="AlphaFoldDB" id="A0A2C7A516"/>
<dbReference type="PRINTS" id="PR00413">
    <property type="entry name" value="HADHALOGNASE"/>
</dbReference>
<dbReference type="RefSeq" id="WP_099097378.1">
    <property type="nucleotide sequence ID" value="NZ_PDNU01000071.1"/>
</dbReference>
<dbReference type="NCBIfam" id="TIGR01493">
    <property type="entry name" value="HAD-SF-IA-v2"/>
    <property type="match status" value="1"/>
</dbReference>
<reference evidence="2 3" key="1">
    <citation type="submission" date="2017-10" db="EMBL/GenBank/DDBJ databases">
        <authorList>
            <person name="Banno H."/>
            <person name="Chua N.-H."/>
        </authorList>
    </citation>
    <scope>NUCLEOTIDE SEQUENCE [LARGE SCALE GENOMIC DNA]</scope>
    <source>
        <strain evidence="2 3">YW11</strain>
    </source>
</reference>
<dbReference type="Pfam" id="PF00702">
    <property type="entry name" value="Hydrolase"/>
    <property type="match status" value="1"/>
</dbReference>
<dbReference type="InterPro" id="IPR006439">
    <property type="entry name" value="HAD-SF_hydro_IA"/>
</dbReference>
<evidence type="ECO:0000313" key="2">
    <source>
        <dbReference type="EMBL" id="PHK93069.1"/>
    </source>
</evidence>
<evidence type="ECO:0000313" key="3">
    <source>
        <dbReference type="Proteomes" id="UP000223527"/>
    </source>
</evidence>
<dbReference type="Gene3D" id="1.10.150.750">
    <property type="match status" value="1"/>
</dbReference>
<dbReference type="InterPro" id="IPR006328">
    <property type="entry name" value="2-HAD"/>
</dbReference>
<proteinExistence type="predicted"/>
<dbReference type="EMBL" id="PDNU01000071">
    <property type="protein sequence ID" value="PHK93069.1"/>
    <property type="molecule type" value="Genomic_DNA"/>
</dbReference>
<name>A0A2C7A516_9PROT</name>
<accession>A0A2C7A516</accession>
<dbReference type="InterPro" id="IPR036412">
    <property type="entry name" value="HAD-like_sf"/>
</dbReference>
<keyword evidence="3" id="KW-1185">Reference proteome</keyword>
<dbReference type="PANTHER" id="PTHR43316">
    <property type="entry name" value="HYDROLASE, HALOACID DELAHOGENASE-RELATED"/>
    <property type="match status" value="1"/>
</dbReference>
<protein>
    <submittedName>
        <fullName evidence="2">Haloacid dehalogenase type II</fullName>
    </submittedName>
</protein>
<dbReference type="GO" id="GO:0019120">
    <property type="term" value="F:hydrolase activity, acting on acid halide bonds, in C-halide compounds"/>
    <property type="evidence" value="ECO:0007669"/>
    <property type="project" value="InterPro"/>
</dbReference>
<dbReference type="InterPro" id="IPR051540">
    <property type="entry name" value="S-2-haloacid_dehalogenase"/>
</dbReference>
<sequence length="239" mass="26170">MLKDVRALVFDVFGTVVDWRQGVAREAAPFLARHGAADADPAAFADAWRRRYSPAMEEVRSGRRPFTRLDVLHRENLEKVLPEFGIDPAGVPEAELRALNLAWHRLDPWPDSVAGLTRLKAGFIIAPLSNGNIVLMLDMAKRAGLPWDAILGAEVAQAYKPAPEAYLRTAEVLDMRPAEIALVAAHNGDLAAARRCGLRTAFIPRPTEHGPGQTTDLAPEQDWDVVAESMEELAAKLGL</sequence>
<comment type="caution">
    <text evidence="2">The sequence shown here is derived from an EMBL/GenBank/DDBJ whole genome shotgun (WGS) entry which is preliminary data.</text>
</comment>
<dbReference type="SFLD" id="SFLDG01129">
    <property type="entry name" value="C1.5:_HAD__Beta-PGM__Phosphata"/>
    <property type="match status" value="1"/>
</dbReference>
<dbReference type="NCBIfam" id="TIGR01428">
    <property type="entry name" value="HAD_type_II"/>
    <property type="match status" value="1"/>
</dbReference>
<evidence type="ECO:0000256" key="1">
    <source>
        <dbReference type="ARBA" id="ARBA00022801"/>
    </source>
</evidence>
<organism evidence="2 3">
    <name type="scientific">Teichococcus rhizosphaerae</name>
    <dbReference type="NCBI Taxonomy" id="1335062"/>
    <lineage>
        <taxon>Bacteria</taxon>
        <taxon>Pseudomonadati</taxon>
        <taxon>Pseudomonadota</taxon>
        <taxon>Alphaproteobacteria</taxon>
        <taxon>Acetobacterales</taxon>
        <taxon>Roseomonadaceae</taxon>
        <taxon>Roseomonas</taxon>
    </lineage>
</organism>
<gene>
    <name evidence="2" type="ORF">CR162_20590</name>
</gene>